<proteinExistence type="predicted"/>
<evidence type="ECO:0008006" key="3">
    <source>
        <dbReference type="Google" id="ProtNLM"/>
    </source>
</evidence>
<sequence>MPGREGLVLHVPSRSLDLQKFLRETEQIRIERELALMQIRESRRLALKLAEEREKLNWSLCGGALVVVLSTLSSFHHKNLLHMLPVFPTATFLGYKAHFCYGDQLQRIKENSLNLIEKDDERLNLFPASLNEMKGMKSALFDEIKRDADEKMELRLAMLDLNNNQNEALELSKRREQFGFEVLAAATTTAVLLAAGSIYKRKDLVVPIVPLIMGIGYRYDAAFGTNRESIRESAEKILKTNPELVQPIAGAITLRQIDEYRKANFQK</sequence>
<organism evidence="1 2">
    <name type="scientific">Caenorhabditis auriculariae</name>
    <dbReference type="NCBI Taxonomy" id="2777116"/>
    <lineage>
        <taxon>Eukaryota</taxon>
        <taxon>Metazoa</taxon>
        <taxon>Ecdysozoa</taxon>
        <taxon>Nematoda</taxon>
        <taxon>Chromadorea</taxon>
        <taxon>Rhabditida</taxon>
        <taxon>Rhabditina</taxon>
        <taxon>Rhabditomorpha</taxon>
        <taxon>Rhabditoidea</taxon>
        <taxon>Rhabditidae</taxon>
        <taxon>Peloderinae</taxon>
        <taxon>Caenorhabditis</taxon>
    </lineage>
</organism>
<evidence type="ECO:0000313" key="2">
    <source>
        <dbReference type="Proteomes" id="UP000835052"/>
    </source>
</evidence>
<reference evidence="1" key="1">
    <citation type="submission" date="2020-10" db="EMBL/GenBank/DDBJ databases">
        <authorList>
            <person name="Kikuchi T."/>
        </authorList>
    </citation>
    <scope>NUCLEOTIDE SEQUENCE</scope>
    <source>
        <strain evidence="1">NKZ352</strain>
    </source>
</reference>
<dbReference type="Proteomes" id="UP000835052">
    <property type="component" value="Unassembled WGS sequence"/>
</dbReference>
<dbReference type="PANTHER" id="PTHR13411:SF6">
    <property type="entry name" value="PLASMINOGEN RECEPTOR (KT)"/>
    <property type="match status" value="1"/>
</dbReference>
<dbReference type="PANTHER" id="PTHR13411">
    <property type="entry name" value="PLASMINOGEN RECEPTOR (KT)"/>
    <property type="match status" value="1"/>
</dbReference>
<accession>A0A8S1HFX5</accession>
<dbReference type="GO" id="GO:0005886">
    <property type="term" value="C:plasma membrane"/>
    <property type="evidence" value="ECO:0007669"/>
    <property type="project" value="InterPro"/>
</dbReference>
<comment type="caution">
    <text evidence="1">The sequence shown here is derived from an EMBL/GenBank/DDBJ whole genome shotgun (WGS) entry which is preliminary data.</text>
</comment>
<dbReference type="Pfam" id="PF10166">
    <property type="entry name" value="DUF2368"/>
    <property type="match status" value="2"/>
</dbReference>
<name>A0A8S1HFX5_9PELO</name>
<dbReference type="AlphaFoldDB" id="A0A8S1HFX5"/>
<dbReference type="EMBL" id="CAJGYM010000057">
    <property type="protein sequence ID" value="CAD6195576.1"/>
    <property type="molecule type" value="Genomic_DNA"/>
</dbReference>
<dbReference type="OrthoDB" id="10256697at2759"/>
<protein>
    <recommendedName>
        <fullName evidence="3">Plasminogen receptor (KT)</fullName>
    </recommendedName>
</protein>
<evidence type="ECO:0000313" key="1">
    <source>
        <dbReference type="EMBL" id="CAD6195576.1"/>
    </source>
</evidence>
<dbReference type="InterPro" id="IPR019319">
    <property type="entry name" value="Plg-R(KT)"/>
</dbReference>
<gene>
    <name evidence="1" type="ORF">CAUJ_LOCUS11495</name>
</gene>
<keyword evidence="2" id="KW-1185">Reference proteome</keyword>